<evidence type="ECO:0000256" key="2">
    <source>
        <dbReference type="SAM" id="SignalP"/>
    </source>
</evidence>
<evidence type="ECO:0000313" key="3">
    <source>
        <dbReference type="EMBL" id="AVO26169.1"/>
    </source>
</evidence>
<dbReference type="EMBL" id="CP027569">
    <property type="protein sequence ID" value="AVO26169.1"/>
    <property type="molecule type" value="Genomic_DNA"/>
</dbReference>
<evidence type="ECO:0000313" key="6">
    <source>
        <dbReference type="Proteomes" id="UP000536773"/>
    </source>
</evidence>
<reference evidence="3 5" key="1">
    <citation type="journal article" date="2018" name="Genome Announc.">
        <title>Complete genomes of two Megasphaera elsdenii strains, NCIMB 702410 and ATCC 25940.</title>
        <authorList>
            <person name="Hatmaker E.A."/>
            <person name="O'Dell K."/>
            <person name="Riley L.A."/>
            <person name="Klingeman D.M."/>
            <person name="Guss A.M."/>
        </authorList>
    </citation>
    <scope>NUCLEOTIDE SEQUENCE [LARGE SCALE GENOMIC DNA]</scope>
    <source>
        <strain evidence="3 5">NCIMB702410</strain>
    </source>
</reference>
<dbReference type="Proteomes" id="UP000536773">
    <property type="component" value="Unassembled WGS sequence"/>
</dbReference>
<dbReference type="AlphaFoldDB" id="A0A1M6T0Y7"/>
<feature type="region of interest" description="Disordered" evidence="1">
    <location>
        <begin position="43"/>
        <end position="64"/>
    </location>
</feature>
<dbReference type="GeneID" id="97490713"/>
<name>A0A1M6T0Y7_MEGEL</name>
<sequence>MKKSIITILFLCCLMGTVTASAAQVKDAETVSPAVAAMAQVQAQDKAKKKDKTTENKNSDKIGDRLRDRVHALIPASAFSNIDNPGTITPDTVKYHYAESQHMATPVTAWNRQKYEDQYQYQYQHDSYDAAIADAYAYRRDFGKSNLRKWSSTEGMDTPWDSNWTTDTAHFQSSTIAFLDRLNTEARQAGISFVITGGAESGYHASGIYSHENGYKVDISDDGIYQGTKAYEVLINALSPYKHQITHEWDKNHYDITIYPENYKG</sequence>
<dbReference type="RefSeq" id="WP_014016425.1">
    <property type="nucleotide sequence ID" value="NZ_AP031433.1"/>
</dbReference>
<gene>
    <name evidence="3" type="ORF">C6Y28_00175</name>
    <name evidence="4" type="ORF">HG933_02585</name>
</gene>
<dbReference type="EMBL" id="JABBJH010000002">
    <property type="protein sequence ID" value="NMK38290.1"/>
    <property type="molecule type" value="Genomic_DNA"/>
</dbReference>
<feature type="signal peptide" evidence="2">
    <location>
        <begin position="1"/>
        <end position="22"/>
    </location>
</feature>
<protein>
    <submittedName>
        <fullName evidence="4">Alginate biosynthesis protein AlgP</fullName>
    </submittedName>
</protein>
<evidence type="ECO:0000313" key="5">
    <source>
        <dbReference type="Proteomes" id="UP000238358"/>
    </source>
</evidence>
<keyword evidence="2" id="KW-0732">Signal</keyword>
<reference evidence="4 6" key="2">
    <citation type="submission" date="2020-04" db="EMBL/GenBank/DDBJ databases">
        <authorList>
            <person name="Hitch T.C.A."/>
            <person name="Wylensek D."/>
            <person name="Clavel T."/>
        </authorList>
    </citation>
    <scope>NUCLEOTIDE SEQUENCE [LARGE SCALE GENOMIC DNA]</scope>
    <source>
        <strain evidence="4 6">WCA-386-APC-2A</strain>
    </source>
</reference>
<organism evidence="4 6">
    <name type="scientific">Megasphaera elsdenii</name>
    <dbReference type="NCBI Taxonomy" id="907"/>
    <lineage>
        <taxon>Bacteria</taxon>
        <taxon>Bacillati</taxon>
        <taxon>Bacillota</taxon>
        <taxon>Negativicutes</taxon>
        <taxon>Veillonellales</taxon>
        <taxon>Veillonellaceae</taxon>
        <taxon>Megasphaera</taxon>
    </lineage>
</organism>
<evidence type="ECO:0000256" key="1">
    <source>
        <dbReference type="SAM" id="MobiDB-lite"/>
    </source>
</evidence>
<feature type="chain" id="PRO_5015066921" evidence="2">
    <location>
        <begin position="23"/>
        <end position="265"/>
    </location>
</feature>
<evidence type="ECO:0000313" key="4">
    <source>
        <dbReference type="EMBL" id="NMK38290.1"/>
    </source>
</evidence>
<dbReference type="Proteomes" id="UP000238358">
    <property type="component" value="Chromosome"/>
</dbReference>
<accession>A0A1M6T0Y7</accession>
<feature type="compositionally biased region" description="Basic and acidic residues" evidence="1">
    <location>
        <begin position="45"/>
        <end position="64"/>
    </location>
</feature>
<dbReference type="OrthoDB" id="3533852at2"/>
<proteinExistence type="predicted"/>